<evidence type="ECO:0000313" key="3">
    <source>
        <dbReference type="EMBL" id="MDQ1183300.1"/>
    </source>
</evidence>
<evidence type="ECO:0000259" key="2">
    <source>
        <dbReference type="Pfam" id="PF00892"/>
    </source>
</evidence>
<name>A0ABU0UED3_9HYPH</name>
<feature type="transmembrane region" description="Helical" evidence="1">
    <location>
        <begin position="242"/>
        <end position="261"/>
    </location>
</feature>
<dbReference type="EMBL" id="JAUTBL010000001">
    <property type="protein sequence ID" value="MDQ1183300.1"/>
    <property type="molecule type" value="Genomic_DNA"/>
</dbReference>
<dbReference type="InterPro" id="IPR000620">
    <property type="entry name" value="EamA_dom"/>
</dbReference>
<feature type="transmembrane region" description="Helical" evidence="1">
    <location>
        <begin position="267"/>
        <end position="286"/>
    </location>
</feature>
<feature type="transmembrane region" description="Helical" evidence="1">
    <location>
        <begin position="187"/>
        <end position="205"/>
    </location>
</feature>
<comment type="caution">
    <text evidence="3">The sequence shown here is derived from an EMBL/GenBank/DDBJ whole genome shotgun (WGS) entry which is preliminary data.</text>
</comment>
<feature type="transmembrane region" description="Helical" evidence="1">
    <location>
        <begin position="44"/>
        <end position="63"/>
    </location>
</feature>
<keyword evidence="1" id="KW-0472">Membrane</keyword>
<dbReference type="SUPFAM" id="SSF103481">
    <property type="entry name" value="Multidrug resistance efflux transporter EmrE"/>
    <property type="match status" value="2"/>
</dbReference>
<feature type="transmembrane region" description="Helical" evidence="1">
    <location>
        <begin position="211"/>
        <end position="230"/>
    </location>
</feature>
<organism evidence="3 4">
    <name type="scientific">Agrobacterium larrymoorei</name>
    <dbReference type="NCBI Taxonomy" id="160699"/>
    <lineage>
        <taxon>Bacteria</taxon>
        <taxon>Pseudomonadati</taxon>
        <taxon>Pseudomonadota</taxon>
        <taxon>Alphaproteobacteria</taxon>
        <taxon>Hyphomicrobiales</taxon>
        <taxon>Rhizobiaceae</taxon>
        <taxon>Rhizobium/Agrobacterium group</taxon>
        <taxon>Agrobacterium</taxon>
    </lineage>
</organism>
<feature type="transmembrane region" description="Helical" evidence="1">
    <location>
        <begin position="75"/>
        <end position="98"/>
    </location>
</feature>
<proteinExistence type="predicted"/>
<feature type="domain" description="EamA" evidence="2">
    <location>
        <begin position="13"/>
        <end position="144"/>
    </location>
</feature>
<accession>A0ABU0UED3</accession>
<sequence length="299" mass="32921">MSMTGSLEARPLFGISLAAMGYACFAMQDALVKYLVESYYVPQILFVRSAVIVAITGTLAYFYRHPSILKSKYRGTLALRATLMLIAWMLFYSSSLYLGLAELTTLYFSAPIMVVVLSIFVLKEKVGVGRWIACAFGFVGVLVAANPTHSPNWIPALLCIVAGFCWAWSTILVRIVSKSETTLTQMYATSALFGVACALALPWLWKNPDMQGWALMIGVGLISTLGQFLLYEGFRHAEASSLASVEYTGLIWAFLYGYLIWSEIPAANVFIGALLIVTASLVLVGWERRMVGSPKERIL</sequence>
<dbReference type="InterPro" id="IPR037185">
    <property type="entry name" value="EmrE-like"/>
</dbReference>
<evidence type="ECO:0000256" key="1">
    <source>
        <dbReference type="SAM" id="Phobius"/>
    </source>
</evidence>
<dbReference type="PANTHER" id="PTHR22911">
    <property type="entry name" value="ACYL-MALONYL CONDENSING ENZYME-RELATED"/>
    <property type="match status" value="1"/>
</dbReference>
<feature type="transmembrane region" description="Helical" evidence="1">
    <location>
        <begin position="12"/>
        <end position="32"/>
    </location>
</feature>
<gene>
    <name evidence="3" type="ORF">QE408_000422</name>
</gene>
<dbReference type="Proteomes" id="UP001224781">
    <property type="component" value="Unassembled WGS sequence"/>
</dbReference>
<evidence type="ECO:0000313" key="4">
    <source>
        <dbReference type="Proteomes" id="UP001224781"/>
    </source>
</evidence>
<feature type="transmembrane region" description="Helical" evidence="1">
    <location>
        <begin position="153"/>
        <end position="175"/>
    </location>
</feature>
<feature type="transmembrane region" description="Helical" evidence="1">
    <location>
        <begin position="129"/>
        <end position="147"/>
    </location>
</feature>
<feature type="transmembrane region" description="Helical" evidence="1">
    <location>
        <begin position="104"/>
        <end position="122"/>
    </location>
</feature>
<reference evidence="3 4" key="1">
    <citation type="submission" date="2023-07" db="EMBL/GenBank/DDBJ databases">
        <title>Functional and genomic diversity of the sorghum phyllosphere microbiome.</title>
        <authorList>
            <person name="Shade A."/>
        </authorList>
    </citation>
    <scope>NUCLEOTIDE SEQUENCE [LARGE SCALE GENOMIC DNA]</scope>
    <source>
        <strain evidence="3 4">SORGH_AS_1126</strain>
    </source>
</reference>
<keyword evidence="1" id="KW-1133">Transmembrane helix</keyword>
<keyword evidence="1" id="KW-0812">Transmembrane</keyword>
<protein>
    <submittedName>
        <fullName evidence="3">S-adenosylmethionine uptake transporter</fullName>
    </submittedName>
</protein>
<dbReference type="PANTHER" id="PTHR22911:SF103">
    <property type="entry name" value="BLR2811 PROTEIN"/>
    <property type="match status" value="1"/>
</dbReference>
<dbReference type="Pfam" id="PF00892">
    <property type="entry name" value="EamA"/>
    <property type="match status" value="2"/>
</dbReference>
<keyword evidence="4" id="KW-1185">Reference proteome</keyword>
<feature type="domain" description="EamA" evidence="2">
    <location>
        <begin position="155"/>
        <end position="284"/>
    </location>
</feature>